<gene>
    <name evidence="3" type="ORF">THAOC_34978</name>
</gene>
<feature type="compositionally biased region" description="Acidic residues" evidence="2">
    <location>
        <begin position="70"/>
        <end position="96"/>
    </location>
</feature>
<evidence type="ECO:0000256" key="2">
    <source>
        <dbReference type="SAM" id="MobiDB-lite"/>
    </source>
</evidence>
<evidence type="ECO:0000313" key="3">
    <source>
        <dbReference type="EMBL" id="EJK46355.1"/>
    </source>
</evidence>
<proteinExistence type="predicted"/>
<protein>
    <submittedName>
        <fullName evidence="3">Uncharacterized protein</fullName>
    </submittedName>
</protein>
<accession>K0R2K9</accession>
<dbReference type="Proteomes" id="UP000266841">
    <property type="component" value="Unassembled WGS sequence"/>
</dbReference>
<feature type="region of interest" description="Disordered" evidence="2">
    <location>
        <begin position="340"/>
        <end position="391"/>
    </location>
</feature>
<feature type="coiled-coil region" evidence="1">
    <location>
        <begin position="765"/>
        <end position="792"/>
    </location>
</feature>
<organism evidence="3 4">
    <name type="scientific">Thalassiosira oceanica</name>
    <name type="common">Marine diatom</name>
    <dbReference type="NCBI Taxonomy" id="159749"/>
    <lineage>
        <taxon>Eukaryota</taxon>
        <taxon>Sar</taxon>
        <taxon>Stramenopiles</taxon>
        <taxon>Ochrophyta</taxon>
        <taxon>Bacillariophyta</taxon>
        <taxon>Coscinodiscophyceae</taxon>
        <taxon>Thalassiosirophycidae</taxon>
        <taxon>Thalassiosirales</taxon>
        <taxon>Thalassiosiraceae</taxon>
        <taxon>Thalassiosira</taxon>
    </lineage>
</organism>
<evidence type="ECO:0000313" key="4">
    <source>
        <dbReference type="Proteomes" id="UP000266841"/>
    </source>
</evidence>
<dbReference type="AlphaFoldDB" id="K0R2K9"/>
<dbReference type="EMBL" id="AGNL01047808">
    <property type="protein sequence ID" value="EJK46355.1"/>
    <property type="molecule type" value="Genomic_DNA"/>
</dbReference>
<keyword evidence="1" id="KW-0175">Coiled coil</keyword>
<keyword evidence="4" id="KW-1185">Reference proteome</keyword>
<feature type="non-terminal residue" evidence="3">
    <location>
        <position position="976"/>
    </location>
</feature>
<evidence type="ECO:0000256" key="1">
    <source>
        <dbReference type="SAM" id="Coils"/>
    </source>
</evidence>
<sequence>MTKDDHVNPPPAGGQPSPRFVFKFGATPETSNEEEAAKSSEPDDAVADLDGKFKCADLTGGKQEGARAEEDSEECSDDIGDDDEYYDDEYDSDDSDFPPRFVCQEIDRRMEMKEDAREKLGPASDEVVEGLREHYEAGKAFCDMGYIDCLEYLGVDPSAKDELVIGPEYNCFRITFVKNDESEEDSDDEVDTKMQRDHVRRVHLIRYRNFIDHMSKTQGVAAGLEWHMANCDGLSYNGDDTFFDVNDVLSDDQLFCLIKGFSSDWYWYIMSDNILSGVGANIKAGKNVDEGLRVQSELLPGGMRQIQMDLSENTLYEHSREIQDRYETLRCPLGPRFALNPHEYEPTTAQPKPKKKRSGKKGKKNRGRRGSSQPAQDVEPPASKGVSWKPHPVEIGTRLTTLLSSMDASLRPTNASASIVVDLSDMLRAAARHDPAVANALVDADGFRCGSMAIRLADKLHAYAKQTGDRQWWSARSGIMSVLGISVRSQLHRRDELATSEEFVDDNIDLPATSFFAETMVPWLLPHFVSHLAEERAPAISTFEKGALHLARTVLFKLIKKKSVWTLIEDSAALSLEQCELNSEDAAVSTFTNYMKHCALDEIASFLYCLSARGKKVEKYTAIVSPTELGTKLVKRGIVPLMMNIAKADLGRPSFRAMEGLSDASRVKDCRQLMLQDPDCLEFLSATLSSSDGSMVSPTLLLVLHLLWDVEWCVKLSDFEPSLEKISMRWALYAMDAIIEREASSKRKKNLVKMNFMSTKAKSLCAEDEEEKEILELRAKELELELKTHNVEHETDDMRTNLDSLLGRCVLIMSAVYKLDRGSEKIMSIGGLSLFALALEVKIGDTRRAACGGIMNALNSFGVENLPPSKFFDPYGFVLACAEIVLDIINHNKSPMEDQMNALILQITTSFYSRRSWKLDCFDKLPPQLAEFMKTFCCGLGIAPRATHRSEPTEVMMRRQMLAGNDNLNKSCTTFT</sequence>
<name>K0R2K9_THAOC</name>
<reference evidence="3 4" key="1">
    <citation type="journal article" date="2012" name="Genome Biol.">
        <title>Genome and low-iron response of an oceanic diatom adapted to chronic iron limitation.</title>
        <authorList>
            <person name="Lommer M."/>
            <person name="Specht M."/>
            <person name="Roy A.S."/>
            <person name="Kraemer L."/>
            <person name="Andreson R."/>
            <person name="Gutowska M.A."/>
            <person name="Wolf J."/>
            <person name="Bergner S.V."/>
            <person name="Schilhabel M.B."/>
            <person name="Klostermeier U.C."/>
            <person name="Beiko R.G."/>
            <person name="Rosenstiel P."/>
            <person name="Hippler M."/>
            <person name="Laroche J."/>
        </authorList>
    </citation>
    <scope>NUCLEOTIDE SEQUENCE [LARGE SCALE GENOMIC DNA]</scope>
    <source>
        <strain evidence="3 4">CCMP1005</strain>
    </source>
</reference>
<feature type="compositionally biased region" description="Basic residues" evidence="2">
    <location>
        <begin position="352"/>
        <end position="369"/>
    </location>
</feature>
<comment type="caution">
    <text evidence="3">The sequence shown here is derived from an EMBL/GenBank/DDBJ whole genome shotgun (WGS) entry which is preliminary data.</text>
</comment>
<feature type="region of interest" description="Disordered" evidence="2">
    <location>
        <begin position="1"/>
        <end position="99"/>
    </location>
</feature>